<keyword evidence="3" id="KW-1185">Reference proteome</keyword>
<dbReference type="AlphaFoldDB" id="A0A409WMW4"/>
<proteinExistence type="predicted"/>
<dbReference type="GO" id="GO:0016491">
    <property type="term" value="F:oxidoreductase activity"/>
    <property type="evidence" value="ECO:0007669"/>
    <property type="project" value="InterPro"/>
</dbReference>
<dbReference type="FunCoup" id="A0A409WMW4">
    <property type="interactions" value="287"/>
</dbReference>
<dbReference type="Gene3D" id="3.90.180.10">
    <property type="entry name" value="Medium-chain alcohol dehydrogenases, catalytic domain"/>
    <property type="match status" value="2"/>
</dbReference>
<dbReference type="GO" id="GO:0005739">
    <property type="term" value="C:mitochondrion"/>
    <property type="evidence" value="ECO:0007669"/>
    <property type="project" value="TreeGrafter"/>
</dbReference>
<dbReference type="PANTHER" id="PTHR11695:SF294">
    <property type="entry name" value="RETICULON-4-INTERACTING PROTEIN 1, MITOCHONDRIAL"/>
    <property type="match status" value="1"/>
</dbReference>
<dbReference type="Pfam" id="PF13602">
    <property type="entry name" value="ADH_zinc_N_2"/>
    <property type="match status" value="2"/>
</dbReference>
<gene>
    <name evidence="2" type="ORF">CVT26_012598</name>
</gene>
<sequence length="559" mass="61006">MVQVAEEIPFQFVDYTKVDLARHLSQAYSTSKFDYIVEAVGISDPSLYTWSDLYLSPQGMFVSVGPQPKGLYPSELWNITKTSLAIFWPRFLGGNKAAFKSVLLVNNHADAIAFQRYVANGSVKPIVDSVFDFKDTLKAFERIMSGRAAGKHSITSMQLSVIFLRICLPTGRRDLKIEPGPLSLGLFRDVIPCSKDECFQDVRRLSSLPTTMATEIPDVQSAWVNVARGTPDKALAFKEDWPVSKNLSDGEVLVKVHAAALNPVGYKLFRILPNLVAGRPRIAEYDLSGMVVESKDDRLKVGDHVYGWIPSNMFRKTDQGALAQYARVPADALVVRPAIVTPVHAAGLTLAGLTAYDIICKTAKVGSGQSVFVNGGSTAVGAFAIQLAKIRGAKVVASASASKESFVREMGADEAIDLPKYLTEKYSTSKFDYIVEAVGLSDPSLYTRSDAYLSPKGAFISVGPQPKGMSASELWNIAKTSFAMVRPKIVGGNKAPFKNVMVINDLADAIEFRRYVADGSLKPIVDSLYEFKDALKAYERLMTGRAKGKVVVKVDPSVD</sequence>
<dbReference type="InterPro" id="IPR020843">
    <property type="entry name" value="ER"/>
</dbReference>
<feature type="domain" description="Enoyl reductase (ER)" evidence="1">
    <location>
        <begin position="229"/>
        <end position="552"/>
    </location>
</feature>
<accession>A0A409WMW4</accession>
<dbReference type="CDD" id="cd08267">
    <property type="entry name" value="MDR1"/>
    <property type="match status" value="1"/>
</dbReference>
<organism evidence="2 3">
    <name type="scientific">Gymnopilus dilepis</name>
    <dbReference type="NCBI Taxonomy" id="231916"/>
    <lineage>
        <taxon>Eukaryota</taxon>
        <taxon>Fungi</taxon>
        <taxon>Dikarya</taxon>
        <taxon>Basidiomycota</taxon>
        <taxon>Agaricomycotina</taxon>
        <taxon>Agaricomycetes</taxon>
        <taxon>Agaricomycetidae</taxon>
        <taxon>Agaricales</taxon>
        <taxon>Agaricineae</taxon>
        <taxon>Hymenogastraceae</taxon>
        <taxon>Gymnopilus</taxon>
    </lineage>
</organism>
<reference evidence="2 3" key="1">
    <citation type="journal article" date="2018" name="Evol. Lett.">
        <title>Horizontal gene cluster transfer increased hallucinogenic mushroom diversity.</title>
        <authorList>
            <person name="Reynolds H.T."/>
            <person name="Vijayakumar V."/>
            <person name="Gluck-Thaler E."/>
            <person name="Korotkin H.B."/>
            <person name="Matheny P.B."/>
            <person name="Slot J.C."/>
        </authorList>
    </citation>
    <scope>NUCLEOTIDE SEQUENCE [LARGE SCALE GENOMIC DNA]</scope>
    <source>
        <strain evidence="2 3">SRW20</strain>
    </source>
</reference>
<dbReference type="InterPro" id="IPR011032">
    <property type="entry name" value="GroES-like_sf"/>
</dbReference>
<dbReference type="Gene3D" id="3.40.50.720">
    <property type="entry name" value="NAD(P)-binding Rossmann-like Domain"/>
    <property type="match status" value="2"/>
</dbReference>
<dbReference type="STRING" id="231916.A0A409WMW4"/>
<dbReference type="PANTHER" id="PTHR11695">
    <property type="entry name" value="ALCOHOL DEHYDROGENASE RELATED"/>
    <property type="match status" value="1"/>
</dbReference>
<dbReference type="InterPro" id="IPR050700">
    <property type="entry name" value="YIM1/Zinc_Alcohol_DH_Fams"/>
</dbReference>
<dbReference type="OrthoDB" id="3509362at2759"/>
<dbReference type="InterPro" id="IPR036291">
    <property type="entry name" value="NAD(P)-bd_dom_sf"/>
</dbReference>
<comment type="caution">
    <text evidence="2">The sequence shown here is derived from an EMBL/GenBank/DDBJ whole genome shotgun (WGS) entry which is preliminary data.</text>
</comment>
<dbReference type="Proteomes" id="UP000284706">
    <property type="component" value="Unassembled WGS sequence"/>
</dbReference>
<protein>
    <recommendedName>
        <fullName evidence="1">Enoyl reductase (ER) domain-containing protein</fullName>
    </recommendedName>
</protein>
<dbReference type="InterPro" id="IPR013154">
    <property type="entry name" value="ADH-like_N"/>
</dbReference>
<evidence type="ECO:0000313" key="3">
    <source>
        <dbReference type="Proteomes" id="UP000284706"/>
    </source>
</evidence>
<evidence type="ECO:0000259" key="1">
    <source>
        <dbReference type="SMART" id="SM00829"/>
    </source>
</evidence>
<dbReference type="SUPFAM" id="SSF50129">
    <property type="entry name" value="GroES-like"/>
    <property type="match status" value="1"/>
</dbReference>
<dbReference type="Pfam" id="PF08240">
    <property type="entry name" value="ADH_N"/>
    <property type="match status" value="1"/>
</dbReference>
<dbReference type="InParanoid" id="A0A409WMW4"/>
<evidence type="ECO:0000313" key="2">
    <source>
        <dbReference type="EMBL" id="PPQ79847.1"/>
    </source>
</evidence>
<dbReference type="SUPFAM" id="SSF51735">
    <property type="entry name" value="NAD(P)-binding Rossmann-fold domains"/>
    <property type="match status" value="1"/>
</dbReference>
<name>A0A409WMW4_9AGAR</name>
<dbReference type="EMBL" id="NHYE01004983">
    <property type="protein sequence ID" value="PPQ79847.1"/>
    <property type="molecule type" value="Genomic_DNA"/>
</dbReference>
<dbReference type="SMART" id="SM00829">
    <property type="entry name" value="PKS_ER"/>
    <property type="match status" value="1"/>
</dbReference>